<gene>
    <name evidence="1" type="ORF">Apa02nite_056710</name>
</gene>
<keyword evidence="2" id="KW-1185">Reference proteome</keyword>
<dbReference type="Proteomes" id="UP000624709">
    <property type="component" value="Unassembled WGS sequence"/>
</dbReference>
<organism evidence="1 2">
    <name type="scientific">Actinoplanes palleronii</name>
    <dbReference type="NCBI Taxonomy" id="113570"/>
    <lineage>
        <taxon>Bacteria</taxon>
        <taxon>Bacillati</taxon>
        <taxon>Actinomycetota</taxon>
        <taxon>Actinomycetes</taxon>
        <taxon>Micromonosporales</taxon>
        <taxon>Micromonosporaceae</taxon>
        <taxon>Actinoplanes</taxon>
    </lineage>
</organism>
<accession>A0ABQ4BFU9</accession>
<protein>
    <submittedName>
        <fullName evidence="1">Uncharacterized protein</fullName>
    </submittedName>
</protein>
<name>A0ABQ4BFU9_9ACTN</name>
<reference evidence="1 2" key="1">
    <citation type="submission" date="2021-01" db="EMBL/GenBank/DDBJ databases">
        <title>Whole genome shotgun sequence of Actinoplanes palleronii NBRC 14916.</title>
        <authorList>
            <person name="Komaki H."/>
            <person name="Tamura T."/>
        </authorList>
    </citation>
    <scope>NUCLEOTIDE SEQUENCE [LARGE SCALE GENOMIC DNA]</scope>
    <source>
        <strain evidence="1 2">NBRC 14916</strain>
    </source>
</reference>
<dbReference type="EMBL" id="BOMS01000089">
    <property type="protein sequence ID" value="GIE69563.1"/>
    <property type="molecule type" value="Genomic_DNA"/>
</dbReference>
<evidence type="ECO:0000313" key="2">
    <source>
        <dbReference type="Proteomes" id="UP000624709"/>
    </source>
</evidence>
<sequence>MISIGNEANDGTGPALELLATTCSSGTCPTVFRSDRGTILIQGYAVDAQQSGVTLAPGELLVEIPAELLTAAHLAAG</sequence>
<proteinExistence type="predicted"/>
<comment type="caution">
    <text evidence="1">The sequence shown here is derived from an EMBL/GenBank/DDBJ whole genome shotgun (WGS) entry which is preliminary data.</text>
</comment>
<evidence type="ECO:0000313" key="1">
    <source>
        <dbReference type="EMBL" id="GIE69563.1"/>
    </source>
</evidence>